<dbReference type="InterPro" id="IPR050071">
    <property type="entry name" value="Dehydroquinate_synthase"/>
</dbReference>
<evidence type="ECO:0000256" key="5">
    <source>
        <dbReference type="ARBA" id="ARBA00023027"/>
    </source>
</evidence>
<reference evidence="10 11" key="1">
    <citation type="submission" date="2021-04" db="EMBL/GenBank/DDBJ databases">
        <authorList>
            <person name="Pira H."/>
            <person name="Risdian C."/>
            <person name="Wink J."/>
        </authorList>
    </citation>
    <scope>NUCLEOTIDE SEQUENCE [LARGE SCALE GENOMIC DNA]</scope>
    <source>
        <strain evidence="10 11">WH53</strain>
    </source>
</reference>
<dbReference type="Proteomes" id="UP000690515">
    <property type="component" value="Unassembled WGS sequence"/>
</dbReference>
<gene>
    <name evidence="10" type="ORF">KCG35_13105</name>
</gene>
<evidence type="ECO:0000259" key="8">
    <source>
        <dbReference type="Pfam" id="PF01761"/>
    </source>
</evidence>
<dbReference type="PANTHER" id="PTHR43622:SF3">
    <property type="entry name" value="2-EPI-5-EPI-VALIOLONE SYNTHASE"/>
    <property type="match status" value="1"/>
</dbReference>
<dbReference type="EMBL" id="JAGSOY010000028">
    <property type="protein sequence ID" value="MBU2712002.1"/>
    <property type="molecule type" value="Genomic_DNA"/>
</dbReference>
<dbReference type="InterPro" id="IPR035872">
    <property type="entry name" value="EEVS-like"/>
</dbReference>
<organism evidence="10 11">
    <name type="scientific">Zooshikella harenae</name>
    <dbReference type="NCBI Taxonomy" id="2827238"/>
    <lineage>
        <taxon>Bacteria</taxon>
        <taxon>Pseudomonadati</taxon>
        <taxon>Pseudomonadota</taxon>
        <taxon>Gammaproteobacteria</taxon>
        <taxon>Oceanospirillales</taxon>
        <taxon>Zooshikellaceae</taxon>
        <taxon>Zooshikella</taxon>
    </lineage>
</organism>
<keyword evidence="7" id="KW-0170">Cobalt</keyword>
<protein>
    <submittedName>
        <fullName evidence="10">Sedoheptulose 7-phosphate cyclase</fullName>
    </submittedName>
</protein>
<evidence type="ECO:0000313" key="11">
    <source>
        <dbReference type="Proteomes" id="UP000690515"/>
    </source>
</evidence>
<dbReference type="Gene3D" id="3.40.50.1970">
    <property type="match status" value="1"/>
</dbReference>
<feature type="domain" description="3-dehydroquinate synthase N-terminal" evidence="8">
    <location>
        <begin position="34"/>
        <end position="145"/>
    </location>
</feature>
<dbReference type="RefSeq" id="WP_215820166.1">
    <property type="nucleotide sequence ID" value="NZ_JAGSOY010000028.1"/>
</dbReference>
<keyword evidence="5" id="KW-0520">NAD</keyword>
<keyword evidence="11" id="KW-1185">Reference proteome</keyword>
<evidence type="ECO:0000256" key="1">
    <source>
        <dbReference type="ARBA" id="ARBA00001911"/>
    </source>
</evidence>
<evidence type="ECO:0000256" key="7">
    <source>
        <dbReference type="ARBA" id="ARBA00023285"/>
    </source>
</evidence>
<evidence type="ECO:0000256" key="3">
    <source>
        <dbReference type="ARBA" id="ARBA00022723"/>
    </source>
</evidence>
<comment type="cofactor">
    <cofactor evidence="1">
        <name>NAD(+)</name>
        <dbReference type="ChEBI" id="CHEBI:57540"/>
    </cofactor>
</comment>
<dbReference type="PANTHER" id="PTHR43622">
    <property type="entry name" value="3-DEHYDROQUINATE SYNTHASE"/>
    <property type="match status" value="1"/>
</dbReference>
<dbReference type="Pfam" id="PF24621">
    <property type="entry name" value="DHQS_C"/>
    <property type="match status" value="1"/>
</dbReference>
<keyword evidence="4" id="KW-0547">Nucleotide-binding</keyword>
<dbReference type="Pfam" id="PF01761">
    <property type="entry name" value="DHQ_synthase"/>
    <property type="match status" value="1"/>
</dbReference>
<evidence type="ECO:0000259" key="9">
    <source>
        <dbReference type="Pfam" id="PF24621"/>
    </source>
</evidence>
<dbReference type="Gene3D" id="1.20.1090.10">
    <property type="entry name" value="Dehydroquinate synthase-like - alpha domain"/>
    <property type="match status" value="1"/>
</dbReference>
<evidence type="ECO:0000256" key="4">
    <source>
        <dbReference type="ARBA" id="ARBA00022741"/>
    </source>
</evidence>
<dbReference type="CDD" id="cd08199">
    <property type="entry name" value="EEVS"/>
    <property type="match status" value="1"/>
</dbReference>
<dbReference type="SUPFAM" id="SSF56796">
    <property type="entry name" value="Dehydroquinate synthase-like"/>
    <property type="match status" value="1"/>
</dbReference>
<dbReference type="PIRSF" id="PIRSF001455">
    <property type="entry name" value="DHQ_synth"/>
    <property type="match status" value="1"/>
</dbReference>
<dbReference type="InterPro" id="IPR030963">
    <property type="entry name" value="DHQ_synth_fam"/>
</dbReference>
<proteinExistence type="predicted"/>
<keyword evidence="6" id="KW-0456">Lyase</keyword>
<comment type="cofactor">
    <cofactor evidence="2">
        <name>Co(2+)</name>
        <dbReference type="ChEBI" id="CHEBI:48828"/>
    </cofactor>
</comment>
<feature type="non-terminal residue" evidence="10">
    <location>
        <position position="1"/>
    </location>
</feature>
<evidence type="ECO:0000256" key="6">
    <source>
        <dbReference type="ARBA" id="ARBA00023239"/>
    </source>
</evidence>
<comment type="caution">
    <text evidence="10">The sequence shown here is derived from an EMBL/GenBank/DDBJ whole genome shotgun (WGS) entry which is preliminary data.</text>
</comment>
<name>A0ABS5ZG89_9GAMM</name>
<dbReference type="InterPro" id="IPR030960">
    <property type="entry name" value="DHQS/DOIS_N"/>
</dbReference>
<sequence length="334" mass="37741">NCFVVVDKVVYELYKYEIEKYFSSKVESFKVHLVDGEDDNKNINQFVKIFEALNNYPINRRNEPVIIIGGGVATDIGAFTTSCFRRGIPHIKVPTTLMGYVDASVGIKTGINFGENKNRMGSFYPPMAVLLDKAFFKTLPERDISNGIGEIIKIAVIKNAKLFSALESNPSALLTTKFKSKESNYILEASIRDMIEELAPNLFEDNLERIVDFGHTFSLVFEMEPTTDIKHGEAVAMDILFSCLLSNHRKLMSDEDLNRVINLINACKLPIYYDLYDANLLWKSLQERVCHRNGLQRVPIPVGIGESVFLNDITYDELKSLCQLIKDKSCLVAA</sequence>
<dbReference type="InterPro" id="IPR056179">
    <property type="entry name" value="DHQS_C"/>
</dbReference>
<keyword evidence="3" id="KW-0479">Metal-binding</keyword>
<accession>A0ABS5ZG89</accession>
<feature type="domain" description="3-dehydroquinate synthase C-terminal" evidence="9">
    <location>
        <begin position="147"/>
        <end position="279"/>
    </location>
</feature>
<evidence type="ECO:0000256" key="2">
    <source>
        <dbReference type="ARBA" id="ARBA00001941"/>
    </source>
</evidence>
<evidence type="ECO:0000313" key="10">
    <source>
        <dbReference type="EMBL" id="MBU2712002.1"/>
    </source>
</evidence>